<dbReference type="GO" id="GO:0016812">
    <property type="term" value="F:hydrolase activity, acting on carbon-nitrogen (but not peptide) bonds, in cyclic amides"/>
    <property type="evidence" value="ECO:0007669"/>
    <property type="project" value="TreeGrafter"/>
</dbReference>
<dbReference type="GO" id="GO:0005829">
    <property type="term" value="C:cytosol"/>
    <property type="evidence" value="ECO:0007669"/>
    <property type="project" value="TreeGrafter"/>
</dbReference>
<sequence length="148" mass="16833">PKSITVNSEIEGLFEEGCTSFKFVWQVLEGLPKEIEPLDWGFAYRGFRNIAKLGGQAIATLHCEQPDIIALLQRELMEQNRTDLAAWTDARPAICETIDVFTAGLICLELGCPLYIVHISAWQTMEVIKFLRQMKVKIYAETCPHYLI</sequence>
<gene>
    <name evidence="1" type="ORF">S01H4_28860</name>
</gene>
<dbReference type="AlphaFoldDB" id="X1AZN0"/>
<dbReference type="InterPro" id="IPR050378">
    <property type="entry name" value="Metallo-dep_Hydrolases_sf"/>
</dbReference>
<feature type="non-terminal residue" evidence="1">
    <location>
        <position position="148"/>
    </location>
</feature>
<dbReference type="SUPFAM" id="SSF51556">
    <property type="entry name" value="Metallo-dependent hydrolases"/>
    <property type="match status" value="1"/>
</dbReference>
<accession>X1AZN0</accession>
<evidence type="ECO:0008006" key="2">
    <source>
        <dbReference type="Google" id="ProtNLM"/>
    </source>
</evidence>
<comment type="caution">
    <text evidence="1">The sequence shown here is derived from an EMBL/GenBank/DDBJ whole genome shotgun (WGS) entry which is preliminary data.</text>
</comment>
<feature type="non-terminal residue" evidence="1">
    <location>
        <position position="1"/>
    </location>
</feature>
<proteinExistence type="predicted"/>
<organism evidence="1">
    <name type="scientific">marine sediment metagenome</name>
    <dbReference type="NCBI Taxonomy" id="412755"/>
    <lineage>
        <taxon>unclassified sequences</taxon>
        <taxon>metagenomes</taxon>
        <taxon>ecological metagenomes</taxon>
    </lineage>
</organism>
<dbReference type="PANTHER" id="PTHR11647">
    <property type="entry name" value="HYDRANTOINASE/DIHYDROPYRIMIDINASE FAMILY MEMBER"/>
    <property type="match status" value="1"/>
</dbReference>
<dbReference type="EMBL" id="BART01014489">
    <property type="protein sequence ID" value="GAG88779.1"/>
    <property type="molecule type" value="Genomic_DNA"/>
</dbReference>
<dbReference type="PANTHER" id="PTHR11647:SF1">
    <property type="entry name" value="COLLAPSIN RESPONSE MEDIATOR PROTEIN"/>
    <property type="match status" value="1"/>
</dbReference>
<reference evidence="1" key="1">
    <citation type="journal article" date="2014" name="Front. Microbiol.">
        <title>High frequency of phylogenetically diverse reductive dehalogenase-homologous genes in deep subseafloor sedimentary metagenomes.</title>
        <authorList>
            <person name="Kawai M."/>
            <person name="Futagami T."/>
            <person name="Toyoda A."/>
            <person name="Takaki Y."/>
            <person name="Nishi S."/>
            <person name="Hori S."/>
            <person name="Arai W."/>
            <person name="Tsubouchi T."/>
            <person name="Morono Y."/>
            <person name="Uchiyama I."/>
            <person name="Ito T."/>
            <person name="Fujiyama A."/>
            <person name="Inagaki F."/>
            <person name="Takami H."/>
        </authorList>
    </citation>
    <scope>NUCLEOTIDE SEQUENCE</scope>
    <source>
        <strain evidence="1">Expedition CK06-06</strain>
    </source>
</reference>
<protein>
    <recommendedName>
        <fullName evidence="2">Amidohydrolase-related domain-containing protein</fullName>
    </recommendedName>
</protein>
<name>X1AZN0_9ZZZZ</name>
<dbReference type="Gene3D" id="3.20.20.140">
    <property type="entry name" value="Metal-dependent hydrolases"/>
    <property type="match status" value="1"/>
</dbReference>
<dbReference type="InterPro" id="IPR032466">
    <property type="entry name" value="Metal_Hydrolase"/>
</dbReference>
<evidence type="ECO:0000313" key="1">
    <source>
        <dbReference type="EMBL" id="GAG88779.1"/>
    </source>
</evidence>